<reference evidence="2" key="1">
    <citation type="submission" date="2023-07" db="EMBL/GenBank/DDBJ databases">
        <title>Genome content predicts the carbon catabolic preferences of heterotrophic bacteria.</title>
        <authorList>
            <person name="Gralka M."/>
        </authorList>
    </citation>
    <scope>NUCLEOTIDE SEQUENCE</scope>
    <source>
        <strain evidence="2">I3M17_2</strain>
    </source>
</reference>
<evidence type="ECO:0000313" key="2">
    <source>
        <dbReference type="EMBL" id="MDO6424088.1"/>
    </source>
</evidence>
<dbReference type="Pfam" id="PF16153">
    <property type="entry name" value="DUF4861"/>
    <property type="match status" value="1"/>
</dbReference>
<sequence length="827" mass="92438">MKRTFTLGLSGILLTSLIGAGCSKNDEAKPSVQSATPVVNSTIATAELANPSQFPRINNALVFSYYDLAIEANTPVSATFEGAEVATQHVDTDGDGSKDSVQVAVELAPAQRGTLVLSNTKSEKQWPALTQAEISHKQGGEWVPHPKVEGAKAYEGGTFVNVTELTPPDYYTDHSNWIRYEGPGIESDKVGYRIYLDWRNGFDIFGKSVSTPVLQNVGQDGYESYHHLADWGMDILKVGSSLGAGGYGFWNGESVELVAKADSRTAKIIENGPLRSALSIDYKNWKINNTQTDLHALFSMNAGSRLVKTELTLSENLPNIAVGVVKHKETELILGNTDIPGDAYSYIASWGKQSLNGDHLGMAVFFRNKDLNKTTQDKSSYIAVLEPIRGDLDYYFAAAWEGEHGAGIKTKEAFIEYLEQEAEMLTQKTRVNLDTTYSQKHKPATNTADAALAWAVQFADSELERKTLGYEHDGWDVNRQRPPKFEYDIVGILPMAYAQLSEVTGEERHRTVPHKVTATYINDDGSIKRYKLSNYNIDAVSPGVSVLYLYDDTKEEKFKLAADLLRSQLATQPRTSEGAFWHKKKYDSQLWLDGVFMGMPFLAEYTTKFEHGEALEEVVKEFELSRKYLRDEKTGLYYHGWDEKKQQVWANPETGLSPEFWGRGMGWFAMATLDVLDFIPEDQPELRQPILNIIKELAVDLQKVQDPATGTWWQVMDKPNAPGNYREASASAMFTYFYAKAIRKGYLPKDYLATAQKAYDGLINEFVLVHKDGKISVTNQCYVAGLGFGRDGSYNYYMSERVAENDPKSSFSFILAGLEMHRLLSNK</sequence>
<comment type="caution">
    <text evidence="2">The sequence shown here is derived from an EMBL/GenBank/DDBJ whole genome shotgun (WGS) entry which is preliminary data.</text>
</comment>
<dbReference type="GO" id="GO:0016787">
    <property type="term" value="F:hydrolase activity"/>
    <property type="evidence" value="ECO:0007669"/>
    <property type="project" value="UniProtKB-KW"/>
</dbReference>
<dbReference type="PANTHER" id="PTHR33886:SF8">
    <property type="entry name" value="UNSATURATED RHAMNOGALACTURONAN HYDROLASE (EUROFUNG)"/>
    <property type="match status" value="1"/>
</dbReference>
<accession>A0AAW7XBG4</accession>
<dbReference type="SUPFAM" id="SSF48208">
    <property type="entry name" value="Six-hairpin glycosidases"/>
    <property type="match status" value="1"/>
</dbReference>
<dbReference type="RefSeq" id="WP_303493541.1">
    <property type="nucleotide sequence ID" value="NZ_JAUOPB010000012.1"/>
</dbReference>
<dbReference type="PANTHER" id="PTHR33886">
    <property type="entry name" value="UNSATURATED RHAMNOGALACTURONAN HYDROLASE (EUROFUNG)"/>
    <property type="match status" value="1"/>
</dbReference>
<organism evidence="2 3">
    <name type="scientific">Saccharophagus degradans</name>
    <dbReference type="NCBI Taxonomy" id="86304"/>
    <lineage>
        <taxon>Bacteria</taxon>
        <taxon>Pseudomonadati</taxon>
        <taxon>Pseudomonadota</taxon>
        <taxon>Gammaproteobacteria</taxon>
        <taxon>Cellvibrionales</taxon>
        <taxon>Cellvibrionaceae</taxon>
        <taxon>Saccharophagus</taxon>
    </lineage>
</organism>
<dbReference type="Proteomes" id="UP001169760">
    <property type="component" value="Unassembled WGS sequence"/>
</dbReference>
<dbReference type="Pfam" id="PF07470">
    <property type="entry name" value="Glyco_hydro_88"/>
    <property type="match status" value="1"/>
</dbReference>
<dbReference type="GO" id="GO:0005975">
    <property type="term" value="P:carbohydrate metabolic process"/>
    <property type="evidence" value="ECO:0007669"/>
    <property type="project" value="InterPro"/>
</dbReference>
<dbReference type="InterPro" id="IPR008928">
    <property type="entry name" value="6-hairpin_glycosidase_sf"/>
</dbReference>
<dbReference type="InterPro" id="IPR012341">
    <property type="entry name" value="6hp_glycosidase-like_sf"/>
</dbReference>
<dbReference type="InterPro" id="IPR010905">
    <property type="entry name" value="Glyco_hydro_88"/>
</dbReference>
<evidence type="ECO:0000313" key="3">
    <source>
        <dbReference type="Proteomes" id="UP001169760"/>
    </source>
</evidence>
<dbReference type="InterPro" id="IPR052043">
    <property type="entry name" value="PolySaccharide_Degr_Enz"/>
</dbReference>
<dbReference type="PROSITE" id="PS51257">
    <property type="entry name" value="PROKAR_LIPOPROTEIN"/>
    <property type="match status" value="1"/>
</dbReference>
<gene>
    <name evidence="2" type="ORF">Q4521_16505</name>
</gene>
<dbReference type="Gene3D" id="1.50.10.10">
    <property type="match status" value="1"/>
</dbReference>
<dbReference type="InterPro" id="IPR032342">
    <property type="entry name" value="DUF4861"/>
</dbReference>
<dbReference type="EMBL" id="JAUOPB010000012">
    <property type="protein sequence ID" value="MDO6424088.1"/>
    <property type="molecule type" value="Genomic_DNA"/>
</dbReference>
<keyword evidence="1 2" id="KW-0378">Hydrolase</keyword>
<evidence type="ECO:0000256" key="1">
    <source>
        <dbReference type="ARBA" id="ARBA00022801"/>
    </source>
</evidence>
<name>A0AAW7XBG4_9GAMM</name>
<proteinExistence type="predicted"/>
<dbReference type="AlphaFoldDB" id="A0AAW7XBG4"/>
<protein>
    <submittedName>
        <fullName evidence="2">Glycoside hydrolase family 88 protein</fullName>
    </submittedName>
</protein>